<dbReference type="PROSITE" id="PS00332">
    <property type="entry name" value="SOD_CU_ZN_2"/>
    <property type="match status" value="1"/>
</dbReference>
<dbReference type="EMBL" id="LSMT01000475">
    <property type="protein sequence ID" value="PFX17400.1"/>
    <property type="molecule type" value="Genomic_DNA"/>
</dbReference>
<keyword evidence="6" id="KW-0862">Zinc</keyword>
<evidence type="ECO:0000256" key="4">
    <source>
        <dbReference type="ARBA" id="ARBA00012682"/>
    </source>
</evidence>
<keyword evidence="12" id="KW-1133">Transmembrane helix</keyword>
<name>A0A2B4RLN3_STYPI</name>
<reference evidence="15" key="1">
    <citation type="journal article" date="2017" name="bioRxiv">
        <title>Comparative analysis of the genomes of Stylophora pistillata and Acropora digitifera provides evidence for extensive differences between species of corals.</title>
        <authorList>
            <person name="Voolstra C.R."/>
            <person name="Li Y."/>
            <person name="Liew Y.J."/>
            <person name="Baumgarten S."/>
            <person name="Zoccola D."/>
            <person name="Flot J.-F."/>
            <person name="Tambutte S."/>
            <person name="Allemand D."/>
            <person name="Aranda M."/>
        </authorList>
    </citation>
    <scope>NUCLEOTIDE SEQUENCE [LARGE SCALE GENOMIC DNA]</scope>
</reference>
<dbReference type="Gene3D" id="2.60.40.200">
    <property type="entry name" value="Superoxide dismutase, copper/zinc binding domain"/>
    <property type="match status" value="1"/>
</dbReference>
<protein>
    <recommendedName>
        <fullName evidence="4">superoxide dismutase</fullName>
        <ecNumber evidence="4">1.15.1.1</ecNumber>
    </recommendedName>
</protein>
<dbReference type="GO" id="GO:0004784">
    <property type="term" value="F:superoxide dismutase activity"/>
    <property type="evidence" value="ECO:0007669"/>
    <property type="project" value="UniProtKB-EC"/>
</dbReference>
<evidence type="ECO:0000256" key="8">
    <source>
        <dbReference type="ARBA" id="ARBA00023002"/>
    </source>
</evidence>
<accession>A0A2B4RLN3</accession>
<dbReference type="EC" id="1.15.1.1" evidence="4"/>
<dbReference type="STRING" id="50429.A0A2B4RLN3"/>
<evidence type="ECO:0000313" key="14">
    <source>
        <dbReference type="EMBL" id="PFX17400.1"/>
    </source>
</evidence>
<dbReference type="Proteomes" id="UP000225706">
    <property type="component" value="Unassembled WGS sequence"/>
</dbReference>
<evidence type="ECO:0000256" key="2">
    <source>
        <dbReference type="ARBA" id="ARBA00001947"/>
    </source>
</evidence>
<evidence type="ECO:0000256" key="10">
    <source>
        <dbReference type="ARBA" id="ARBA00023157"/>
    </source>
</evidence>
<dbReference type="PRINTS" id="PR00068">
    <property type="entry name" value="CUZNDISMTASE"/>
</dbReference>
<dbReference type="PANTHER" id="PTHR35170:SF1">
    <property type="entry name" value="PROTEIN DD3-3"/>
    <property type="match status" value="1"/>
</dbReference>
<comment type="catalytic activity">
    <reaction evidence="11">
        <text>2 superoxide + 2 H(+) = H2O2 + O2</text>
        <dbReference type="Rhea" id="RHEA:20696"/>
        <dbReference type="ChEBI" id="CHEBI:15378"/>
        <dbReference type="ChEBI" id="CHEBI:15379"/>
        <dbReference type="ChEBI" id="CHEBI:16240"/>
        <dbReference type="ChEBI" id="CHEBI:18421"/>
        <dbReference type="EC" id="1.15.1.1"/>
    </reaction>
</comment>
<dbReference type="CDD" id="cd00305">
    <property type="entry name" value="Cu-Zn_Superoxide_Dismutase"/>
    <property type="match status" value="1"/>
</dbReference>
<evidence type="ECO:0000256" key="5">
    <source>
        <dbReference type="ARBA" id="ARBA00022723"/>
    </source>
</evidence>
<dbReference type="InterPro" id="IPR036423">
    <property type="entry name" value="SOD-like_Cu/Zn_dom_sf"/>
</dbReference>
<dbReference type="FunFam" id="2.60.40.200:FF:000003">
    <property type="entry name" value="Superoxide dismutase [Cu-Zn], chloroplastic"/>
    <property type="match status" value="1"/>
</dbReference>
<feature type="domain" description="Superoxide dismutase copper/zinc binding" evidence="13">
    <location>
        <begin position="680"/>
        <end position="821"/>
    </location>
</feature>
<comment type="cofactor">
    <cofactor evidence="1">
        <name>Cu cation</name>
        <dbReference type="ChEBI" id="CHEBI:23378"/>
    </cofactor>
</comment>
<evidence type="ECO:0000259" key="13">
    <source>
        <dbReference type="Pfam" id="PF00080"/>
    </source>
</evidence>
<comment type="caution">
    <text evidence="14">The sequence shown here is derived from an EMBL/GenBank/DDBJ whole genome shotgun (WGS) entry which is preliminary data.</text>
</comment>
<dbReference type="AlphaFoldDB" id="A0A2B4RLN3"/>
<keyword evidence="9" id="KW-0186">Copper</keyword>
<evidence type="ECO:0000256" key="6">
    <source>
        <dbReference type="ARBA" id="ARBA00022833"/>
    </source>
</evidence>
<dbReference type="OrthoDB" id="2015551at2759"/>
<proteinExistence type="inferred from homology"/>
<evidence type="ECO:0000256" key="12">
    <source>
        <dbReference type="SAM" id="Phobius"/>
    </source>
</evidence>
<keyword evidence="5" id="KW-0479">Metal-binding</keyword>
<dbReference type="InterPro" id="IPR053320">
    <property type="entry name" value="Protein_DD3-3_O-glyco"/>
</dbReference>
<evidence type="ECO:0000313" key="15">
    <source>
        <dbReference type="Proteomes" id="UP000225706"/>
    </source>
</evidence>
<dbReference type="SUPFAM" id="SSF49329">
    <property type="entry name" value="Cu,Zn superoxide dismutase-like"/>
    <property type="match status" value="1"/>
</dbReference>
<organism evidence="14 15">
    <name type="scientific">Stylophora pistillata</name>
    <name type="common">Smooth cauliflower coral</name>
    <dbReference type="NCBI Taxonomy" id="50429"/>
    <lineage>
        <taxon>Eukaryota</taxon>
        <taxon>Metazoa</taxon>
        <taxon>Cnidaria</taxon>
        <taxon>Anthozoa</taxon>
        <taxon>Hexacorallia</taxon>
        <taxon>Scleractinia</taxon>
        <taxon>Astrocoeniina</taxon>
        <taxon>Pocilloporidae</taxon>
        <taxon>Stylophora</taxon>
    </lineage>
</organism>
<evidence type="ECO:0000256" key="1">
    <source>
        <dbReference type="ARBA" id="ARBA00001935"/>
    </source>
</evidence>
<evidence type="ECO:0000256" key="9">
    <source>
        <dbReference type="ARBA" id="ARBA00023008"/>
    </source>
</evidence>
<keyword evidence="12" id="KW-0472">Membrane</keyword>
<keyword evidence="7" id="KW-0049">Antioxidant</keyword>
<keyword evidence="8" id="KW-0560">Oxidoreductase</keyword>
<keyword evidence="12" id="KW-0812">Transmembrane</keyword>
<gene>
    <name evidence="14" type="primary">DD3-3</name>
    <name evidence="14" type="ORF">AWC38_SpisGene18265</name>
</gene>
<feature type="transmembrane region" description="Helical" evidence="12">
    <location>
        <begin position="587"/>
        <end position="610"/>
    </location>
</feature>
<evidence type="ECO:0000256" key="7">
    <source>
        <dbReference type="ARBA" id="ARBA00022862"/>
    </source>
</evidence>
<comment type="similarity">
    <text evidence="3">Belongs to the Cu-Zn superoxide dismutase family.</text>
</comment>
<dbReference type="GO" id="GO:0046872">
    <property type="term" value="F:metal ion binding"/>
    <property type="evidence" value="ECO:0007669"/>
    <property type="project" value="UniProtKB-KW"/>
</dbReference>
<dbReference type="PANTHER" id="PTHR35170">
    <property type="entry name" value="PROTEIN DD3-3"/>
    <property type="match status" value="1"/>
</dbReference>
<dbReference type="InterPro" id="IPR018152">
    <property type="entry name" value="SOD_Cu/Zn_BS"/>
</dbReference>
<evidence type="ECO:0000256" key="11">
    <source>
        <dbReference type="ARBA" id="ARBA00049204"/>
    </source>
</evidence>
<sequence length="838" mass="93925">MHNPRGSNNRLDEARRERNNANRLFDSQNNNRGGYNVGKLYYYEGSILSIEWTNQHSCADPNNHCEMILQYMCGDNVRDGITTQTIPDNPALCQSYDCNNDVRFGMHEDYDYYMDCKYRNRNKGLFTADQKLKRLSATATRQNPGGTRRGYECPEERDYYPYWHPTPWKDIAVLTNDISRCKLYQSESQNVKDRYACVLPKEYLKAKRWRNYRIPNNEEECKAMNATWKRFPSYGLDPPECRESAWSRDNHLGNGMGGYANNYNWTLPNLNHENCVLRIRYNISTGDYDGWNSSVNSSVNGIKLDVGEKYGMNKTVAAQRGYVYKQKPEVKLFPSFDLKLRLAINTNQHGRVFQDRSHTFAVRPRPSDLEGVHIHNLNVRGKRGNIVQVYPGVEYDFFPNSMFVKDGDYIHFQWTGSNTKPNNNDGQGKAGTDRSNVVLLKENEWGRNYPPHLDSTTFLGLDKNSLHNLAVLDNKALSELQPISVELMSAEDGDKMIKEKGGRMGVGSGYASAFVIVNPHSLETNKKFKIGMKIDPSAASKVQFYRSSDDMDLNTWYKVDSTNSDDFATVETDKGGIYVARTVPDKAAIAGIVITCLVIVIAIGGSVFYFRRHPDKWQNLKKSDEDGTMLFFTCGFVLLTTAVAEVNSKGVKSVAEKVLLTAFSYITSNSAPPPGTETPVRGKVMMTQPPLGLGPTTMHIHIKGLPPNTVHGFHIHEYGDTLSDGCQSTGSHYNPLHMTHGAPQDKIRHLGDLGNVVADKEGVINAVLVDPRVPLFGPFSVVGRAFVIHEKIDDFGQGTGPLQVESLKTGNAGDRLGCGIIRLAPVKIGQQDPDVGTS</sequence>
<keyword evidence="10" id="KW-1015">Disulfide bond</keyword>
<dbReference type="Pfam" id="PF00080">
    <property type="entry name" value="Sod_Cu"/>
    <property type="match status" value="1"/>
</dbReference>
<evidence type="ECO:0000256" key="3">
    <source>
        <dbReference type="ARBA" id="ARBA00010457"/>
    </source>
</evidence>
<feature type="transmembrane region" description="Helical" evidence="12">
    <location>
        <begin position="630"/>
        <end position="647"/>
    </location>
</feature>
<dbReference type="InterPro" id="IPR001424">
    <property type="entry name" value="SOD_Cu_Zn_dom"/>
</dbReference>
<keyword evidence="15" id="KW-1185">Reference proteome</keyword>
<comment type="cofactor">
    <cofactor evidence="2">
        <name>Zn(2+)</name>
        <dbReference type="ChEBI" id="CHEBI:29105"/>
    </cofactor>
</comment>